<evidence type="ECO:0000313" key="3">
    <source>
        <dbReference type="Proteomes" id="UP000219669"/>
    </source>
</evidence>
<name>A0A286E231_9NEIS</name>
<sequence length="160" mass="17776">MKKSLIALTLAACATLAHAENETIQLVDDFRRTPALAGEAQYTFYAVDVSDTIARRLPNQHIFSRNQLKQRFCWELTGLPANKRLYNADLSLTAPSVTTFLDTDGNRISSNQHVSHVQLEAKEGRIGECGMFEASDPAGTYVFQVSVEGKTYPAQKIILR</sequence>
<dbReference type="RefSeq" id="WP_097113203.1">
    <property type="nucleotide sequence ID" value="NZ_CP083931.1"/>
</dbReference>
<evidence type="ECO:0000256" key="1">
    <source>
        <dbReference type="SAM" id="SignalP"/>
    </source>
</evidence>
<dbReference type="OrthoDB" id="8613971at2"/>
<accession>A0A286E231</accession>
<gene>
    <name evidence="2" type="ORF">SAMN02746062_00122</name>
</gene>
<feature type="signal peptide" evidence="1">
    <location>
        <begin position="1"/>
        <end position="19"/>
    </location>
</feature>
<keyword evidence="1" id="KW-0732">Signal</keyword>
<dbReference type="AlphaFoldDB" id="A0A286E231"/>
<keyword evidence="3" id="KW-1185">Reference proteome</keyword>
<evidence type="ECO:0000313" key="2">
    <source>
        <dbReference type="EMBL" id="SOD64942.1"/>
    </source>
</evidence>
<organism evidence="2 3">
    <name type="scientific">Alysiella filiformis DSM 16848</name>
    <dbReference type="NCBI Taxonomy" id="1120981"/>
    <lineage>
        <taxon>Bacteria</taxon>
        <taxon>Pseudomonadati</taxon>
        <taxon>Pseudomonadota</taxon>
        <taxon>Betaproteobacteria</taxon>
        <taxon>Neisseriales</taxon>
        <taxon>Neisseriaceae</taxon>
        <taxon>Alysiella</taxon>
    </lineage>
</organism>
<proteinExistence type="predicted"/>
<feature type="chain" id="PRO_5013148870" evidence="1">
    <location>
        <begin position="20"/>
        <end position="160"/>
    </location>
</feature>
<reference evidence="2 3" key="1">
    <citation type="submission" date="2017-09" db="EMBL/GenBank/DDBJ databases">
        <authorList>
            <person name="Ehlers B."/>
            <person name="Leendertz F.H."/>
        </authorList>
    </citation>
    <scope>NUCLEOTIDE SEQUENCE [LARGE SCALE GENOMIC DNA]</scope>
    <source>
        <strain evidence="2 3">DSM 16848</strain>
    </source>
</reference>
<protein>
    <submittedName>
        <fullName evidence="2">Uncharacterized protein</fullName>
    </submittedName>
</protein>
<dbReference type="EMBL" id="OCNF01000001">
    <property type="protein sequence ID" value="SOD64942.1"/>
    <property type="molecule type" value="Genomic_DNA"/>
</dbReference>
<dbReference type="Proteomes" id="UP000219669">
    <property type="component" value="Unassembled WGS sequence"/>
</dbReference>